<organism evidence="2 3">
    <name type="scientific">Gymnopilus dilepis</name>
    <dbReference type="NCBI Taxonomy" id="231916"/>
    <lineage>
        <taxon>Eukaryota</taxon>
        <taxon>Fungi</taxon>
        <taxon>Dikarya</taxon>
        <taxon>Basidiomycota</taxon>
        <taxon>Agaricomycotina</taxon>
        <taxon>Agaricomycetes</taxon>
        <taxon>Agaricomycetidae</taxon>
        <taxon>Agaricales</taxon>
        <taxon>Agaricineae</taxon>
        <taxon>Hymenogastraceae</taxon>
        <taxon>Gymnopilus</taxon>
    </lineage>
</organism>
<dbReference type="OrthoDB" id="2887988at2759"/>
<sequence>MPAEAAASSTFLLPAPANSEEDMPSQPAEAYSPIANIPPEILWRIFSLIAVMDQRSDHDNTNPALDSLRGLSHVCSHWRRVLLGAPSIWSQALNLRHLARLSPEWQVEIVRRTEEAEMDILAKYCLPGDPLISDFVGKHWHRVRSLNCAACGSFLASGCQAWSNIAERPSNRLFHLSIVCSPWIMFDFLTSIALAKFPHLQSLEIIESSGLGKTNATEFQSFPSASLPRLKDINAATFSDTVAHGVLEFLDSIKPAGDCILRLSSEISFRHSPPPTIHKVSSIFQKYSKLAGTASSSSRPKPARRTVVAILQDFIDIRISDASERVSTFKFSLRDVDDAMTPELQHETELHQNLPEMISSLCSSISLSTIEELELKLLESWSDKVYSALERLLTTLTAVKGVLVNDGALYYIDALQSRRPSSTLIFPSCQVIRFFRRPDLRRVKSFLEAQKARGAEMEQCTLMFLLTNDEKADFSVLDGLTGLTVKTTRLAPDLMNQETIMDVIPASTLLQSQRLSSTPIFPSLRTIGTYTQPYLPPFKRYLESRRAMGATLESFTLTFPLGKDEIADLTVLNGLKGSTSR</sequence>
<comment type="caution">
    <text evidence="2">The sequence shown here is derived from an EMBL/GenBank/DDBJ whole genome shotgun (WGS) entry which is preliminary data.</text>
</comment>
<dbReference type="AlphaFoldDB" id="A0A409WYW9"/>
<reference evidence="2 3" key="1">
    <citation type="journal article" date="2018" name="Evol. Lett.">
        <title>Horizontal gene cluster transfer increased hallucinogenic mushroom diversity.</title>
        <authorList>
            <person name="Reynolds H.T."/>
            <person name="Vijayakumar V."/>
            <person name="Gluck-Thaler E."/>
            <person name="Korotkin H.B."/>
            <person name="Matheny P.B."/>
            <person name="Slot J.C."/>
        </authorList>
    </citation>
    <scope>NUCLEOTIDE SEQUENCE [LARGE SCALE GENOMIC DNA]</scope>
    <source>
        <strain evidence="2 3">SRW20</strain>
    </source>
</reference>
<protein>
    <submittedName>
        <fullName evidence="2">Uncharacterized protein</fullName>
    </submittedName>
</protein>
<evidence type="ECO:0000313" key="3">
    <source>
        <dbReference type="Proteomes" id="UP000284706"/>
    </source>
</evidence>
<dbReference type="InParanoid" id="A0A409WYW9"/>
<dbReference type="Proteomes" id="UP000284706">
    <property type="component" value="Unassembled WGS sequence"/>
</dbReference>
<dbReference type="EMBL" id="NHYE01004593">
    <property type="protein sequence ID" value="PPQ83672.1"/>
    <property type="molecule type" value="Genomic_DNA"/>
</dbReference>
<keyword evidence="3" id="KW-1185">Reference proteome</keyword>
<proteinExistence type="predicted"/>
<dbReference type="Gene3D" id="1.20.1280.50">
    <property type="match status" value="1"/>
</dbReference>
<name>A0A409WYW9_9AGAR</name>
<evidence type="ECO:0000256" key="1">
    <source>
        <dbReference type="SAM" id="MobiDB-lite"/>
    </source>
</evidence>
<evidence type="ECO:0000313" key="2">
    <source>
        <dbReference type="EMBL" id="PPQ83672.1"/>
    </source>
</evidence>
<accession>A0A409WYW9</accession>
<feature type="region of interest" description="Disordered" evidence="1">
    <location>
        <begin position="1"/>
        <end position="27"/>
    </location>
</feature>
<gene>
    <name evidence="2" type="ORF">CVT26_000901</name>
</gene>